<dbReference type="PRINTS" id="PR00096">
    <property type="entry name" value="GATASE"/>
</dbReference>
<dbReference type="FunFam" id="3.40.50.620:FF:000001">
    <property type="entry name" value="GMP synthase [glutamine-hydrolyzing]"/>
    <property type="match status" value="1"/>
</dbReference>
<evidence type="ECO:0000256" key="7">
    <source>
        <dbReference type="ARBA" id="ARBA00022749"/>
    </source>
</evidence>
<evidence type="ECO:0000256" key="5">
    <source>
        <dbReference type="ARBA" id="ARBA00022598"/>
    </source>
</evidence>
<dbReference type="UniPathway" id="UPA00189">
    <property type="reaction ID" value="UER00296"/>
</dbReference>
<dbReference type="OrthoDB" id="1724632at2759"/>
<sequence>MAEIHDQFDTILILDFGSQYSHLITRRCRELNVYAELMPCTQKVKDLKWKPKGVILSGSPYSVYDTDAPHVDLDVFEMGVPILGICYGLQEMAWNLNGKVAKCDHREYGFAKVQVSKINGENSSVDALFEGLGEEMEVWMSHGDQLSEPPADFHIIGRTKTAPYAAIAHNSKPFYGIQFHPEVSHSPRGKEVIGRFVLNICKCRTNWTMEEFIGKEIARIREICGPKGRVIGAVSGGVDSSVAAKLMHEAIGDRFHAIMVDNGVLRLNEAAQVHEMLNKDLGVNLTVVDASDLFLSRLADIDDPEQKRKIIGNTFINVFEEQAIRIEAEAEKEEELGKSGGEKKGKIEWLLQGTLYPDVIESISFKGPSATIKTHHNVGGLLKDMKLKLIEPLRELFKDEVRALGRLLGIPDPLVQRHPFPGPGLAIRILGPVTREQVQILQQADSIYIEEIRNAGLYNQISQAFAVLLPVKAVGVMGDKRTYEQVIALRAVQSEDFMTADWFVFPADVLRRISSRITNEVAGINRVTYDISSKPPATVEWL</sequence>
<dbReference type="HAMAP" id="MF_00344">
    <property type="entry name" value="GMP_synthase"/>
    <property type="match status" value="1"/>
</dbReference>
<comment type="pathway">
    <text evidence="2">Purine metabolism; GMP biosynthesis; GMP from XMP (L-Gln route): step 1/1.</text>
</comment>
<feature type="binding site" evidence="16">
    <location>
        <begin position="235"/>
        <end position="241"/>
    </location>
    <ligand>
        <name>ATP</name>
        <dbReference type="ChEBI" id="CHEBI:30616"/>
    </ligand>
</feature>
<dbReference type="AlphaFoldDB" id="A0A5C3MZN6"/>
<evidence type="ECO:0000256" key="14">
    <source>
        <dbReference type="ARBA" id="ARBA00049404"/>
    </source>
</evidence>
<name>A0A5C3MZN6_9AGAM</name>
<dbReference type="InterPro" id="IPR017926">
    <property type="entry name" value="GATASE"/>
</dbReference>
<evidence type="ECO:0000256" key="9">
    <source>
        <dbReference type="ARBA" id="ARBA00022840"/>
    </source>
</evidence>
<evidence type="ECO:0000259" key="17">
    <source>
        <dbReference type="PROSITE" id="PS51553"/>
    </source>
</evidence>
<keyword evidence="6 16" id="KW-0547">Nucleotide-binding</keyword>
<dbReference type="GO" id="GO:0005524">
    <property type="term" value="F:ATP binding"/>
    <property type="evidence" value="ECO:0007669"/>
    <property type="project" value="UniProtKB-UniRule"/>
</dbReference>
<dbReference type="GO" id="GO:0003921">
    <property type="term" value="F:GMP synthase activity"/>
    <property type="evidence" value="ECO:0007669"/>
    <property type="project" value="InterPro"/>
</dbReference>
<keyword evidence="7 16" id="KW-0332">GMP biosynthesis</keyword>
<evidence type="ECO:0000256" key="1">
    <source>
        <dbReference type="ARBA" id="ARBA00004514"/>
    </source>
</evidence>
<dbReference type="SUPFAM" id="SSF52317">
    <property type="entry name" value="Class I glutamine amidotransferase-like"/>
    <property type="match status" value="1"/>
</dbReference>
<dbReference type="Gene3D" id="3.30.300.10">
    <property type="match status" value="1"/>
</dbReference>
<dbReference type="NCBIfam" id="TIGR00888">
    <property type="entry name" value="guaA_Nterm"/>
    <property type="match status" value="1"/>
</dbReference>
<proteinExistence type="inferred from homology"/>
<dbReference type="CDD" id="cd01997">
    <property type="entry name" value="GMP_synthase_C"/>
    <property type="match status" value="1"/>
</dbReference>
<evidence type="ECO:0000256" key="13">
    <source>
        <dbReference type="ARBA" id="ARBA00044933"/>
    </source>
</evidence>
<dbReference type="Gene3D" id="3.40.50.880">
    <property type="match status" value="1"/>
</dbReference>
<evidence type="ECO:0000256" key="8">
    <source>
        <dbReference type="ARBA" id="ARBA00022755"/>
    </source>
</evidence>
<dbReference type="InterPro" id="IPR014729">
    <property type="entry name" value="Rossmann-like_a/b/a_fold"/>
</dbReference>
<dbReference type="EMBL" id="ML213515">
    <property type="protein sequence ID" value="TFK49676.1"/>
    <property type="molecule type" value="Genomic_DNA"/>
</dbReference>
<dbReference type="Pfam" id="PF00958">
    <property type="entry name" value="GMP_synt_C"/>
    <property type="match status" value="1"/>
</dbReference>
<dbReference type="SUPFAM" id="SSF54810">
    <property type="entry name" value="GMP synthetase C-terminal dimerisation domain"/>
    <property type="match status" value="1"/>
</dbReference>
<dbReference type="Pfam" id="PF00117">
    <property type="entry name" value="GATase"/>
    <property type="match status" value="1"/>
</dbReference>
<comment type="function">
    <text evidence="13">Catalyzes the conversion of xanthine monophosphate (XMP) to GMP in the presence of glutamine and ATP through an adenyl-XMP intermediate.</text>
</comment>
<dbReference type="NCBIfam" id="TIGR00884">
    <property type="entry name" value="guaA_Cterm"/>
    <property type="match status" value="1"/>
</dbReference>
<evidence type="ECO:0000256" key="2">
    <source>
        <dbReference type="ARBA" id="ARBA00005153"/>
    </source>
</evidence>
<evidence type="ECO:0000256" key="10">
    <source>
        <dbReference type="ARBA" id="ARBA00022962"/>
    </source>
</evidence>
<evidence type="ECO:0000256" key="12">
    <source>
        <dbReference type="ARBA" id="ARBA00031356"/>
    </source>
</evidence>
<dbReference type="InterPro" id="IPR022955">
    <property type="entry name" value="GMP_synthase"/>
</dbReference>
<dbReference type="InterPro" id="IPR001674">
    <property type="entry name" value="GMP_synth_C"/>
</dbReference>
<protein>
    <recommendedName>
        <fullName evidence="4">GMP synthase [glutamine-hydrolyzing]</fullName>
        <ecNumber evidence="3">6.3.5.2</ecNumber>
    </recommendedName>
    <alternativeName>
        <fullName evidence="11">GMP synthetase</fullName>
    </alternativeName>
    <alternativeName>
        <fullName evidence="12">Glutamine amidotransferase</fullName>
    </alternativeName>
</protein>
<evidence type="ECO:0000256" key="3">
    <source>
        <dbReference type="ARBA" id="ARBA00012746"/>
    </source>
</evidence>
<gene>
    <name evidence="18" type="ORF">OE88DRAFT_1662271</name>
</gene>
<evidence type="ECO:0000313" key="19">
    <source>
        <dbReference type="Proteomes" id="UP000305948"/>
    </source>
</evidence>
<dbReference type="InterPro" id="IPR025777">
    <property type="entry name" value="GMPS_ATP_PPase_dom"/>
</dbReference>
<keyword evidence="10" id="KW-0315">Glutamine amidotransferase</keyword>
<dbReference type="EC" id="6.3.5.2" evidence="3"/>
<evidence type="ECO:0000256" key="16">
    <source>
        <dbReference type="PROSITE-ProRule" id="PRU00886"/>
    </source>
</evidence>
<dbReference type="PANTHER" id="PTHR11922">
    <property type="entry name" value="GMP SYNTHASE-RELATED"/>
    <property type="match status" value="1"/>
</dbReference>
<dbReference type="Gene3D" id="3.40.50.620">
    <property type="entry name" value="HUPs"/>
    <property type="match status" value="1"/>
</dbReference>
<dbReference type="STRING" id="5364.A0A5C3MZN6"/>
<dbReference type="InterPro" id="IPR029062">
    <property type="entry name" value="Class_I_gatase-like"/>
</dbReference>
<comment type="subcellular location">
    <subcellularLocation>
        <location evidence="1">Cytoplasm</location>
        <location evidence="1">Cytosol</location>
    </subcellularLocation>
</comment>
<dbReference type="Proteomes" id="UP000305948">
    <property type="component" value="Unassembled WGS sequence"/>
</dbReference>
<comment type="subunit">
    <text evidence="15">Homodimer. Also forms a small population of homotetramers.</text>
</comment>
<dbReference type="PANTHER" id="PTHR11922:SF2">
    <property type="entry name" value="GMP SYNTHASE [GLUTAMINE-HYDROLYZING]"/>
    <property type="match status" value="1"/>
</dbReference>
<comment type="catalytic activity">
    <reaction evidence="14">
        <text>XMP + L-glutamine + ATP + H2O = GMP + L-glutamate + AMP + diphosphate + 2 H(+)</text>
        <dbReference type="Rhea" id="RHEA:11680"/>
        <dbReference type="ChEBI" id="CHEBI:15377"/>
        <dbReference type="ChEBI" id="CHEBI:15378"/>
        <dbReference type="ChEBI" id="CHEBI:29985"/>
        <dbReference type="ChEBI" id="CHEBI:30616"/>
        <dbReference type="ChEBI" id="CHEBI:33019"/>
        <dbReference type="ChEBI" id="CHEBI:57464"/>
        <dbReference type="ChEBI" id="CHEBI:58115"/>
        <dbReference type="ChEBI" id="CHEBI:58359"/>
        <dbReference type="ChEBI" id="CHEBI:456215"/>
        <dbReference type="EC" id="6.3.5.2"/>
    </reaction>
</comment>
<dbReference type="Pfam" id="PF02540">
    <property type="entry name" value="NAD_synthase"/>
    <property type="match status" value="1"/>
</dbReference>
<dbReference type="PROSITE" id="PS51273">
    <property type="entry name" value="GATASE_TYPE_1"/>
    <property type="match status" value="1"/>
</dbReference>
<reference evidence="18 19" key="1">
    <citation type="journal article" date="2019" name="Nat. Ecol. Evol.">
        <title>Megaphylogeny resolves global patterns of mushroom evolution.</title>
        <authorList>
            <person name="Varga T."/>
            <person name="Krizsan K."/>
            <person name="Foldi C."/>
            <person name="Dima B."/>
            <person name="Sanchez-Garcia M."/>
            <person name="Sanchez-Ramirez S."/>
            <person name="Szollosi G.J."/>
            <person name="Szarkandi J.G."/>
            <person name="Papp V."/>
            <person name="Albert L."/>
            <person name="Andreopoulos W."/>
            <person name="Angelini C."/>
            <person name="Antonin V."/>
            <person name="Barry K.W."/>
            <person name="Bougher N.L."/>
            <person name="Buchanan P."/>
            <person name="Buyck B."/>
            <person name="Bense V."/>
            <person name="Catcheside P."/>
            <person name="Chovatia M."/>
            <person name="Cooper J."/>
            <person name="Damon W."/>
            <person name="Desjardin D."/>
            <person name="Finy P."/>
            <person name="Geml J."/>
            <person name="Haridas S."/>
            <person name="Hughes K."/>
            <person name="Justo A."/>
            <person name="Karasinski D."/>
            <person name="Kautmanova I."/>
            <person name="Kiss B."/>
            <person name="Kocsube S."/>
            <person name="Kotiranta H."/>
            <person name="LaButti K.M."/>
            <person name="Lechner B.E."/>
            <person name="Liimatainen K."/>
            <person name="Lipzen A."/>
            <person name="Lukacs Z."/>
            <person name="Mihaltcheva S."/>
            <person name="Morgado L.N."/>
            <person name="Niskanen T."/>
            <person name="Noordeloos M.E."/>
            <person name="Ohm R.A."/>
            <person name="Ortiz-Santana B."/>
            <person name="Ovrebo C."/>
            <person name="Racz N."/>
            <person name="Riley R."/>
            <person name="Savchenko A."/>
            <person name="Shiryaev A."/>
            <person name="Soop K."/>
            <person name="Spirin V."/>
            <person name="Szebenyi C."/>
            <person name="Tomsovsky M."/>
            <person name="Tulloss R.E."/>
            <person name="Uehling J."/>
            <person name="Grigoriev I.V."/>
            <person name="Vagvolgyi C."/>
            <person name="Papp T."/>
            <person name="Martin F.M."/>
            <person name="Miettinen O."/>
            <person name="Hibbett D.S."/>
            <person name="Nagy L.G."/>
        </authorList>
    </citation>
    <scope>NUCLEOTIDE SEQUENCE [LARGE SCALE GENOMIC DNA]</scope>
    <source>
        <strain evidence="18 19">OMC1185</strain>
    </source>
</reference>
<dbReference type="InterPro" id="IPR022310">
    <property type="entry name" value="NAD/GMP_synthase"/>
</dbReference>
<dbReference type="InterPro" id="IPR004739">
    <property type="entry name" value="GMP_synth_GATase"/>
</dbReference>
<organism evidence="18 19">
    <name type="scientific">Heliocybe sulcata</name>
    <dbReference type="NCBI Taxonomy" id="5364"/>
    <lineage>
        <taxon>Eukaryota</taxon>
        <taxon>Fungi</taxon>
        <taxon>Dikarya</taxon>
        <taxon>Basidiomycota</taxon>
        <taxon>Agaricomycotina</taxon>
        <taxon>Agaricomycetes</taxon>
        <taxon>Gloeophyllales</taxon>
        <taxon>Gloeophyllaceae</taxon>
        <taxon>Heliocybe</taxon>
    </lineage>
</organism>
<evidence type="ECO:0000256" key="15">
    <source>
        <dbReference type="ARBA" id="ARBA00063203"/>
    </source>
</evidence>
<keyword evidence="5" id="KW-0436">Ligase</keyword>
<feature type="domain" description="GMPS ATP-PPase" evidence="17">
    <location>
        <begin position="207"/>
        <end position="417"/>
    </location>
</feature>
<dbReference type="CDD" id="cd01742">
    <property type="entry name" value="GATase1_GMP_Synthase"/>
    <property type="match status" value="1"/>
</dbReference>
<keyword evidence="8 16" id="KW-0658">Purine biosynthesis</keyword>
<evidence type="ECO:0000256" key="11">
    <source>
        <dbReference type="ARBA" id="ARBA00030464"/>
    </source>
</evidence>
<dbReference type="FunFam" id="3.40.50.880:FF:000001">
    <property type="entry name" value="GMP synthase [glutamine-hydrolyzing]"/>
    <property type="match status" value="1"/>
</dbReference>
<dbReference type="SUPFAM" id="SSF52402">
    <property type="entry name" value="Adenine nucleotide alpha hydrolases-like"/>
    <property type="match status" value="1"/>
</dbReference>
<evidence type="ECO:0000256" key="4">
    <source>
        <dbReference type="ARBA" id="ARBA00021562"/>
    </source>
</evidence>
<keyword evidence="9 16" id="KW-0067">ATP-binding</keyword>
<dbReference type="PROSITE" id="PS51553">
    <property type="entry name" value="GMPS_ATP_PPASE"/>
    <property type="match status" value="1"/>
</dbReference>
<dbReference type="GO" id="GO:0005829">
    <property type="term" value="C:cytosol"/>
    <property type="evidence" value="ECO:0007669"/>
    <property type="project" value="UniProtKB-SubCell"/>
</dbReference>
<evidence type="ECO:0000256" key="6">
    <source>
        <dbReference type="ARBA" id="ARBA00022741"/>
    </source>
</evidence>
<evidence type="ECO:0000313" key="18">
    <source>
        <dbReference type="EMBL" id="TFK49676.1"/>
    </source>
</evidence>
<accession>A0A5C3MZN6</accession>
<dbReference type="FunFam" id="3.30.300.10:FF:000002">
    <property type="entry name" value="GMP synthase [glutamine-hydrolyzing]"/>
    <property type="match status" value="1"/>
</dbReference>
<dbReference type="NCBIfam" id="NF000848">
    <property type="entry name" value="PRK00074.1"/>
    <property type="match status" value="1"/>
</dbReference>
<keyword evidence="19" id="KW-1185">Reference proteome</keyword>